<dbReference type="FunFam" id="3.30.565.10:FF:000010">
    <property type="entry name" value="Sensor histidine kinase RcsC"/>
    <property type="match status" value="1"/>
</dbReference>
<protein>
    <recommendedName>
        <fullName evidence="15">Sensory/regulatory protein RpfC</fullName>
        <ecNumber evidence="3">2.7.13.3</ecNumber>
    </recommendedName>
</protein>
<organism evidence="21 22">
    <name type="scientific">Haliangium ochraceum (strain DSM 14365 / JCM 11303 / SMP-2)</name>
    <dbReference type="NCBI Taxonomy" id="502025"/>
    <lineage>
        <taxon>Bacteria</taxon>
        <taxon>Pseudomonadati</taxon>
        <taxon>Myxococcota</taxon>
        <taxon>Polyangia</taxon>
        <taxon>Haliangiales</taxon>
        <taxon>Kofleriaceae</taxon>
        <taxon>Haliangium</taxon>
    </lineage>
</organism>
<dbReference type="InterPro" id="IPR004358">
    <property type="entry name" value="Sig_transdc_His_kin-like_C"/>
</dbReference>
<feature type="domain" description="Response regulatory" evidence="19">
    <location>
        <begin position="543"/>
        <end position="658"/>
    </location>
</feature>
<dbReference type="eggNOG" id="COG2205">
    <property type="taxonomic scope" value="Bacteria"/>
</dbReference>
<dbReference type="Gene3D" id="1.20.120.160">
    <property type="entry name" value="HPT domain"/>
    <property type="match status" value="1"/>
</dbReference>
<dbReference type="InterPro" id="IPR011006">
    <property type="entry name" value="CheY-like_superfamily"/>
</dbReference>
<dbReference type="FunFam" id="1.10.287.130:FF:000002">
    <property type="entry name" value="Two-component osmosensing histidine kinase"/>
    <property type="match status" value="1"/>
</dbReference>
<keyword evidence="6" id="KW-0808">Transferase</keyword>
<evidence type="ECO:0000256" key="10">
    <source>
        <dbReference type="ARBA" id="ARBA00022840"/>
    </source>
</evidence>
<dbReference type="PANTHER" id="PTHR45339">
    <property type="entry name" value="HYBRID SIGNAL TRANSDUCTION HISTIDINE KINASE J"/>
    <property type="match status" value="1"/>
</dbReference>
<evidence type="ECO:0000256" key="1">
    <source>
        <dbReference type="ARBA" id="ARBA00000085"/>
    </source>
</evidence>
<gene>
    <name evidence="21" type="ordered locus">Hoch_2220</name>
</gene>
<dbReference type="Gene3D" id="1.10.287.130">
    <property type="match status" value="1"/>
</dbReference>
<feature type="domain" description="Histidine kinase" evidence="18">
    <location>
        <begin position="305"/>
        <end position="522"/>
    </location>
</feature>
<dbReference type="EMBL" id="CP001804">
    <property type="protein sequence ID" value="ACY14765.1"/>
    <property type="molecule type" value="Genomic_DNA"/>
</dbReference>
<dbReference type="AlphaFoldDB" id="D0LHT6"/>
<keyword evidence="9 21" id="KW-0418">Kinase</keyword>
<dbReference type="GO" id="GO:0005524">
    <property type="term" value="F:ATP binding"/>
    <property type="evidence" value="ECO:0007669"/>
    <property type="project" value="UniProtKB-KW"/>
</dbReference>
<dbReference type="Gene3D" id="3.30.565.10">
    <property type="entry name" value="Histidine kinase-like ATPase, C-terminal domain"/>
    <property type="match status" value="1"/>
</dbReference>
<dbReference type="CDD" id="cd00130">
    <property type="entry name" value="PAS"/>
    <property type="match status" value="2"/>
</dbReference>
<dbReference type="STRING" id="502025.Hoch_2220"/>
<dbReference type="CDD" id="cd16922">
    <property type="entry name" value="HATPase_EvgS-ArcB-TorS-like"/>
    <property type="match status" value="1"/>
</dbReference>
<dbReference type="PANTHER" id="PTHR45339:SF1">
    <property type="entry name" value="HYBRID SIGNAL TRANSDUCTION HISTIDINE KINASE J"/>
    <property type="match status" value="1"/>
</dbReference>
<dbReference type="CDD" id="cd17546">
    <property type="entry name" value="REC_hyHK_CKI1_RcsC-like"/>
    <property type="match status" value="1"/>
</dbReference>
<accession>D0LHT6</accession>
<dbReference type="SUPFAM" id="SSF47226">
    <property type="entry name" value="Histidine-containing phosphotransfer domain, HPT domain"/>
    <property type="match status" value="1"/>
</dbReference>
<evidence type="ECO:0000259" key="19">
    <source>
        <dbReference type="PROSITE" id="PS50110"/>
    </source>
</evidence>
<feature type="modified residue" description="4-aspartylphosphate" evidence="16">
    <location>
        <position position="597"/>
    </location>
</feature>
<dbReference type="SUPFAM" id="SSF55874">
    <property type="entry name" value="ATPase domain of HSP90 chaperone/DNA topoisomerase II/histidine kinase"/>
    <property type="match status" value="1"/>
</dbReference>
<dbReference type="InterPro" id="IPR003661">
    <property type="entry name" value="HisK_dim/P_dom"/>
</dbReference>
<proteinExistence type="predicted"/>
<reference evidence="21 22" key="1">
    <citation type="journal article" date="2010" name="Stand. Genomic Sci.">
        <title>Complete genome sequence of Haliangium ochraceum type strain (SMP-2).</title>
        <authorList>
            <consortium name="US DOE Joint Genome Institute (JGI-PGF)"/>
            <person name="Ivanova N."/>
            <person name="Daum C."/>
            <person name="Lang E."/>
            <person name="Abt B."/>
            <person name="Kopitz M."/>
            <person name="Saunders E."/>
            <person name="Lapidus A."/>
            <person name="Lucas S."/>
            <person name="Glavina Del Rio T."/>
            <person name="Nolan M."/>
            <person name="Tice H."/>
            <person name="Copeland A."/>
            <person name="Cheng J.F."/>
            <person name="Chen F."/>
            <person name="Bruce D."/>
            <person name="Goodwin L."/>
            <person name="Pitluck S."/>
            <person name="Mavromatis K."/>
            <person name="Pati A."/>
            <person name="Mikhailova N."/>
            <person name="Chen A."/>
            <person name="Palaniappan K."/>
            <person name="Land M."/>
            <person name="Hauser L."/>
            <person name="Chang Y.J."/>
            <person name="Jeffries C.D."/>
            <person name="Detter J.C."/>
            <person name="Brettin T."/>
            <person name="Rohde M."/>
            <person name="Goker M."/>
            <person name="Bristow J."/>
            <person name="Markowitz V."/>
            <person name="Eisen J.A."/>
            <person name="Hugenholtz P."/>
            <person name="Kyrpides N.C."/>
            <person name="Klenk H.P."/>
        </authorList>
    </citation>
    <scope>NUCLEOTIDE SEQUENCE [LARGE SCALE GENOMIC DNA]</scope>
    <source>
        <strain evidence="22">DSM 14365 / CIP 107738 / JCM 11303 / AJ 13395 / SMP-2</strain>
    </source>
</reference>
<dbReference type="HOGENOM" id="CLU_000445_104_15_7"/>
<dbReference type="InterPro" id="IPR036890">
    <property type="entry name" value="HATPase_C_sf"/>
</dbReference>
<name>D0LHT6_HALO1</name>
<dbReference type="PROSITE" id="PS50112">
    <property type="entry name" value="PAS"/>
    <property type="match status" value="1"/>
</dbReference>
<dbReference type="InterPro" id="IPR036641">
    <property type="entry name" value="HPT_dom_sf"/>
</dbReference>
<dbReference type="PROSITE" id="PS50110">
    <property type="entry name" value="RESPONSE_REGULATORY"/>
    <property type="match status" value="2"/>
</dbReference>
<dbReference type="Pfam" id="PF08447">
    <property type="entry name" value="PAS_3"/>
    <property type="match status" value="2"/>
</dbReference>
<evidence type="ECO:0000256" key="7">
    <source>
        <dbReference type="ARBA" id="ARBA00022692"/>
    </source>
</evidence>
<comment type="subunit">
    <text evidence="14">At low DSF concentrations, interacts with RpfF.</text>
</comment>
<evidence type="ECO:0000256" key="2">
    <source>
        <dbReference type="ARBA" id="ARBA00004651"/>
    </source>
</evidence>
<evidence type="ECO:0000256" key="6">
    <source>
        <dbReference type="ARBA" id="ARBA00022679"/>
    </source>
</evidence>
<dbReference type="SMART" id="SM00086">
    <property type="entry name" value="PAC"/>
    <property type="match status" value="2"/>
</dbReference>
<evidence type="ECO:0000256" key="5">
    <source>
        <dbReference type="ARBA" id="ARBA00022553"/>
    </source>
</evidence>
<dbReference type="EC" id="2.7.13.3" evidence="3"/>
<dbReference type="SMART" id="SM00387">
    <property type="entry name" value="HATPase_c"/>
    <property type="match status" value="1"/>
</dbReference>
<comment type="subcellular location">
    <subcellularLocation>
        <location evidence="2">Cell membrane</location>
        <topology evidence="2">Multi-pass membrane protein</topology>
    </subcellularLocation>
</comment>
<evidence type="ECO:0000256" key="3">
    <source>
        <dbReference type="ARBA" id="ARBA00012438"/>
    </source>
</evidence>
<comment type="catalytic activity">
    <reaction evidence="1">
        <text>ATP + protein L-histidine = ADP + protein N-phospho-L-histidine.</text>
        <dbReference type="EC" id="2.7.13.3"/>
    </reaction>
</comment>
<dbReference type="GO" id="GO:0000155">
    <property type="term" value="F:phosphorelay sensor kinase activity"/>
    <property type="evidence" value="ECO:0007669"/>
    <property type="project" value="InterPro"/>
</dbReference>
<dbReference type="SUPFAM" id="SSF55785">
    <property type="entry name" value="PYP-like sensor domain (PAS domain)"/>
    <property type="match status" value="2"/>
</dbReference>
<evidence type="ECO:0000313" key="21">
    <source>
        <dbReference type="EMBL" id="ACY14765.1"/>
    </source>
</evidence>
<evidence type="ECO:0000256" key="12">
    <source>
        <dbReference type="ARBA" id="ARBA00023012"/>
    </source>
</evidence>
<feature type="compositionally biased region" description="Basic and acidic residues" evidence="17">
    <location>
        <begin position="10"/>
        <end position="26"/>
    </location>
</feature>
<dbReference type="InterPro" id="IPR003594">
    <property type="entry name" value="HATPase_dom"/>
</dbReference>
<keyword evidence="11" id="KW-1133">Transmembrane helix</keyword>
<dbReference type="InterPro" id="IPR001789">
    <property type="entry name" value="Sig_transdc_resp-reg_receiver"/>
</dbReference>
<evidence type="ECO:0000256" key="4">
    <source>
        <dbReference type="ARBA" id="ARBA00022475"/>
    </source>
</evidence>
<dbReference type="Proteomes" id="UP000001880">
    <property type="component" value="Chromosome"/>
</dbReference>
<dbReference type="Pfam" id="PF00072">
    <property type="entry name" value="Response_reg"/>
    <property type="match status" value="1"/>
</dbReference>
<keyword evidence="5 16" id="KW-0597">Phosphoprotein</keyword>
<dbReference type="InterPro" id="IPR001610">
    <property type="entry name" value="PAC"/>
</dbReference>
<dbReference type="SUPFAM" id="SSF52172">
    <property type="entry name" value="CheY-like"/>
    <property type="match status" value="2"/>
</dbReference>
<dbReference type="KEGG" id="hoh:Hoch_2220"/>
<dbReference type="eggNOG" id="COG2198">
    <property type="taxonomic scope" value="Bacteria"/>
</dbReference>
<evidence type="ECO:0000256" key="13">
    <source>
        <dbReference type="ARBA" id="ARBA00023136"/>
    </source>
</evidence>
<dbReference type="InterPro" id="IPR035965">
    <property type="entry name" value="PAS-like_dom_sf"/>
</dbReference>
<dbReference type="SMART" id="SM00388">
    <property type="entry name" value="HisKA"/>
    <property type="match status" value="1"/>
</dbReference>
<evidence type="ECO:0000259" key="20">
    <source>
        <dbReference type="PROSITE" id="PS50112"/>
    </source>
</evidence>
<dbReference type="InterPro" id="IPR005467">
    <property type="entry name" value="His_kinase_dom"/>
</dbReference>
<dbReference type="SMART" id="SM00091">
    <property type="entry name" value="PAS"/>
    <property type="match status" value="2"/>
</dbReference>
<dbReference type="eggNOG" id="COG0784">
    <property type="taxonomic scope" value="Bacteria"/>
</dbReference>
<dbReference type="Pfam" id="PF00512">
    <property type="entry name" value="HisKA"/>
    <property type="match status" value="1"/>
</dbReference>
<feature type="modified residue" description="4-aspartylphosphate" evidence="16">
    <location>
        <position position="733"/>
    </location>
</feature>
<dbReference type="Gene3D" id="3.30.450.20">
    <property type="entry name" value="PAS domain"/>
    <property type="match status" value="2"/>
</dbReference>
<keyword evidence="10" id="KW-0067">ATP-binding</keyword>
<dbReference type="Gene3D" id="3.40.50.2300">
    <property type="match status" value="1"/>
</dbReference>
<feature type="domain" description="PAS" evidence="20">
    <location>
        <begin position="160"/>
        <end position="234"/>
    </location>
</feature>
<dbReference type="OrthoDB" id="9758705at2"/>
<keyword evidence="4" id="KW-1003">Cell membrane</keyword>
<evidence type="ECO:0000256" key="17">
    <source>
        <dbReference type="SAM" id="MobiDB-lite"/>
    </source>
</evidence>
<evidence type="ECO:0000256" key="8">
    <source>
        <dbReference type="ARBA" id="ARBA00022741"/>
    </source>
</evidence>
<feature type="region of interest" description="Disordered" evidence="17">
    <location>
        <begin position="1"/>
        <end position="26"/>
    </location>
</feature>
<dbReference type="CDD" id="cd00082">
    <property type="entry name" value="HisKA"/>
    <property type="match status" value="1"/>
</dbReference>
<dbReference type="InterPro" id="IPR013655">
    <property type="entry name" value="PAS_fold_3"/>
</dbReference>
<keyword evidence="13" id="KW-0472">Membrane</keyword>
<feature type="domain" description="Response regulatory" evidence="19">
    <location>
        <begin position="684"/>
        <end position="802"/>
    </location>
</feature>
<dbReference type="InterPro" id="IPR036097">
    <property type="entry name" value="HisK_dim/P_sf"/>
</dbReference>
<dbReference type="NCBIfam" id="TIGR00229">
    <property type="entry name" value="sensory_box"/>
    <property type="match status" value="1"/>
</dbReference>
<dbReference type="SMART" id="SM00448">
    <property type="entry name" value="REC"/>
    <property type="match status" value="1"/>
</dbReference>
<evidence type="ECO:0000256" key="14">
    <source>
        <dbReference type="ARBA" id="ARBA00064003"/>
    </source>
</evidence>
<evidence type="ECO:0000259" key="18">
    <source>
        <dbReference type="PROSITE" id="PS50109"/>
    </source>
</evidence>
<evidence type="ECO:0000256" key="9">
    <source>
        <dbReference type="ARBA" id="ARBA00022777"/>
    </source>
</evidence>
<dbReference type="PRINTS" id="PR00344">
    <property type="entry name" value="BCTRLSENSOR"/>
</dbReference>
<dbReference type="PROSITE" id="PS50109">
    <property type="entry name" value="HIS_KIN"/>
    <property type="match status" value="1"/>
</dbReference>
<evidence type="ECO:0000256" key="15">
    <source>
        <dbReference type="ARBA" id="ARBA00068150"/>
    </source>
</evidence>
<keyword evidence="22" id="KW-1185">Reference proteome</keyword>
<keyword evidence="7" id="KW-0812">Transmembrane</keyword>
<dbReference type="Gene3D" id="2.10.70.100">
    <property type="match status" value="1"/>
</dbReference>
<dbReference type="SUPFAM" id="SSF47384">
    <property type="entry name" value="Homodimeric domain of signal transducing histidine kinase"/>
    <property type="match status" value="1"/>
</dbReference>
<dbReference type="InterPro" id="IPR000014">
    <property type="entry name" value="PAS"/>
</dbReference>
<evidence type="ECO:0000313" key="22">
    <source>
        <dbReference type="Proteomes" id="UP000001880"/>
    </source>
</evidence>
<dbReference type="Pfam" id="PF02518">
    <property type="entry name" value="HATPase_c"/>
    <property type="match status" value="1"/>
</dbReference>
<keyword evidence="8" id="KW-0547">Nucleotide-binding</keyword>
<evidence type="ECO:0000256" key="11">
    <source>
        <dbReference type="ARBA" id="ARBA00022989"/>
    </source>
</evidence>
<keyword evidence="12" id="KW-0902">Two-component regulatory system</keyword>
<sequence>MGSLHSGDPVSEHSDAPEKPLPDEGDEDALRRELHLLRAALRAAGAGTFYAFDRQQVWDARSREIFGIAEDAPDPDFRNWLRSIHPDDRGRVVAELDAARRAEEPHCRWDYRVVRPGGEVRHVRAFGTLGRTHGGEFLYVSGMHFDVTDEVEALALRDDLDRRLAFLLEANPAILYVLDVSAATRIVYLSPSIRAVLGYDPEVVIATPGWWPDTLHPDDRARAFYALEHTVRQDGRATVVYRMRKADGSYLWLQDQLSQPHPERPHVIIGCLSDIADRMQIEDELVQAREDAQAASRVKSQFLANMSHEIRTPLNGVLGMADLLLDTGLSPEQRELLDALQSSANALRGLIEDVLDISKIEAGKLEIEAVSFPLLELVYEAARAIAVRAQEQGLELIVDAEPALPARVLGDPVRFRQIVLNLLSNAVKFTPAGEVVVRVRQRADEHIELSVRDTGVGVPEERREAIFESFTQSDGSTTRRFGGTGLGLTICRELAERMGGKLWYEPGDQGGSVFSVSLPLPRAADDPQDAAAERACAGLRDVPALVVARNPSMRAVLVRHLEAWGMAVSACASGDEAIAQVQQAAAAGRPVRGAVVDDDLSVAARLAEQPDGQDIARLVLLPAARLRELPVRDGLGVSLCLTKPVLPASLRGSLLSCLDGAGASARDAMPRPSDGPALPGGGYRVLLAEDHPTNALLTRRLLERAGHEVVQVSNGLEAVATWAAQRFDLVLMDIQMPELDGLEATRRIRSEERARGGYTPIVALTANTLKDDEQRCLDAGMDAYLGKPLERRALASILRALAPAHLAQPGPAADFDYEALCARLGGEDDIALMIVEQFLMREAEAYQALHDAVAGGELEHIMHTAHRTKGMLLDLEARSAAAATEAIEYAAARGERDAIAAPWATIEAAWAPLVAALRAFLAGESGRP</sequence>
<evidence type="ECO:0000256" key="16">
    <source>
        <dbReference type="PROSITE-ProRule" id="PRU00169"/>
    </source>
</evidence>
<dbReference type="GO" id="GO:0005886">
    <property type="term" value="C:plasma membrane"/>
    <property type="evidence" value="ECO:0007669"/>
    <property type="project" value="UniProtKB-SubCell"/>
</dbReference>